<accession>A0A803PLM6</accession>
<evidence type="ECO:0000256" key="1">
    <source>
        <dbReference type="SAM" id="MobiDB-lite"/>
    </source>
</evidence>
<proteinExistence type="predicted"/>
<feature type="compositionally biased region" description="Low complexity" evidence="1">
    <location>
        <begin position="1"/>
        <end position="14"/>
    </location>
</feature>
<reference evidence="2" key="1">
    <citation type="submission" date="2018-11" db="EMBL/GenBank/DDBJ databases">
        <authorList>
            <person name="Grassa J C."/>
        </authorList>
    </citation>
    <scope>NUCLEOTIDE SEQUENCE [LARGE SCALE GENOMIC DNA]</scope>
</reference>
<dbReference type="EMBL" id="UZAU01000542">
    <property type="status" value="NOT_ANNOTATED_CDS"/>
    <property type="molecule type" value="Genomic_DNA"/>
</dbReference>
<protein>
    <submittedName>
        <fullName evidence="2">Uncharacterized protein</fullName>
    </submittedName>
</protein>
<dbReference type="EnsemblPlants" id="evm.model.05.1516">
    <property type="protein sequence ID" value="cds.evm.model.05.1516"/>
    <property type="gene ID" value="evm.TU.05.1516"/>
</dbReference>
<keyword evidence="3" id="KW-1185">Reference proteome</keyword>
<feature type="region of interest" description="Disordered" evidence="1">
    <location>
        <begin position="1"/>
        <end position="27"/>
    </location>
</feature>
<feature type="compositionally biased region" description="Basic and acidic residues" evidence="1">
    <location>
        <begin position="16"/>
        <end position="26"/>
    </location>
</feature>
<reference evidence="2" key="2">
    <citation type="submission" date="2021-03" db="UniProtKB">
        <authorList>
            <consortium name="EnsemblPlants"/>
        </authorList>
    </citation>
    <scope>IDENTIFICATION</scope>
</reference>
<dbReference type="Gramene" id="evm.model.05.1516">
    <property type="protein sequence ID" value="cds.evm.model.05.1516"/>
    <property type="gene ID" value="evm.TU.05.1516"/>
</dbReference>
<organism evidence="2 3">
    <name type="scientific">Cannabis sativa</name>
    <name type="common">Hemp</name>
    <name type="synonym">Marijuana</name>
    <dbReference type="NCBI Taxonomy" id="3483"/>
    <lineage>
        <taxon>Eukaryota</taxon>
        <taxon>Viridiplantae</taxon>
        <taxon>Streptophyta</taxon>
        <taxon>Embryophyta</taxon>
        <taxon>Tracheophyta</taxon>
        <taxon>Spermatophyta</taxon>
        <taxon>Magnoliopsida</taxon>
        <taxon>eudicotyledons</taxon>
        <taxon>Gunneridae</taxon>
        <taxon>Pentapetalae</taxon>
        <taxon>rosids</taxon>
        <taxon>fabids</taxon>
        <taxon>Rosales</taxon>
        <taxon>Cannabaceae</taxon>
        <taxon>Cannabis</taxon>
    </lineage>
</organism>
<name>A0A803PLM6_CANSA</name>
<dbReference type="Proteomes" id="UP000596661">
    <property type="component" value="Chromosome 5"/>
</dbReference>
<sequence>MSNSPSSPLPQSSSGDEFHFDVRDRSPTCPETFSYRYRPIGEAIVGRMMRAYCASRNGASSSSGEEWLQNFFENKGRNVSSMSFMLFDCMLSVVATFIGCEQGIVMPGMRIWNVNA</sequence>
<dbReference type="AlphaFoldDB" id="A0A803PLM6"/>
<evidence type="ECO:0000313" key="2">
    <source>
        <dbReference type="EnsemblPlants" id="cds.evm.model.05.1516"/>
    </source>
</evidence>
<evidence type="ECO:0000313" key="3">
    <source>
        <dbReference type="Proteomes" id="UP000596661"/>
    </source>
</evidence>